<evidence type="ECO:0000256" key="6">
    <source>
        <dbReference type="ARBA" id="ARBA00007731"/>
    </source>
</evidence>
<dbReference type="PANTHER" id="PTHR42945">
    <property type="entry name" value="HISTIDINE BIOSYNTHESIS BIFUNCTIONAL PROTEIN"/>
    <property type="match status" value="1"/>
</dbReference>
<dbReference type="GO" id="GO:0005737">
    <property type="term" value="C:cytoplasm"/>
    <property type="evidence" value="ECO:0007669"/>
    <property type="project" value="UniProtKB-SubCell"/>
</dbReference>
<evidence type="ECO:0000256" key="8">
    <source>
        <dbReference type="ARBA" id="ARBA00022490"/>
    </source>
</evidence>
<proteinExistence type="inferred from homology"/>
<comment type="pathway">
    <text evidence="5 15">Amino-acid biosynthesis; L-histidine biosynthesis; L-histidine from 5-phospho-alpha-D-ribose 1-diphosphate: step 2/9.</text>
</comment>
<reference evidence="17 18" key="1">
    <citation type="submission" date="2018-08" db="EMBL/GenBank/DDBJ databases">
        <title>Meiothermus roseus NBRC 110900 genome sequencing project.</title>
        <authorList>
            <person name="Da Costa M.S."/>
            <person name="Albuquerque L."/>
            <person name="Raposo P."/>
            <person name="Froufe H.J.C."/>
            <person name="Barroso C.S."/>
            <person name="Egas C."/>
        </authorList>
    </citation>
    <scope>NUCLEOTIDE SEQUENCE [LARGE SCALE GENOMIC DNA]</scope>
    <source>
        <strain evidence="17 18">NBRC 110900</strain>
    </source>
</reference>
<evidence type="ECO:0000256" key="2">
    <source>
        <dbReference type="ARBA" id="ARBA00001460"/>
    </source>
</evidence>
<dbReference type="OrthoDB" id="9795769at2"/>
<evidence type="ECO:0000256" key="7">
    <source>
        <dbReference type="ARBA" id="ARBA00008299"/>
    </source>
</evidence>
<comment type="similarity">
    <text evidence="6 15">In the C-terminal section; belongs to the PRA-PH family.</text>
</comment>
<gene>
    <name evidence="15 17" type="primary">hisI</name>
    <name evidence="15" type="synonym">hisIE</name>
    <name evidence="17" type="ORF">Mrose_00842</name>
</gene>
<evidence type="ECO:0000256" key="1">
    <source>
        <dbReference type="ARBA" id="ARBA00000024"/>
    </source>
</evidence>
<comment type="subcellular location">
    <subcellularLocation>
        <location evidence="3 15">Cytoplasm</location>
    </subcellularLocation>
</comment>
<comment type="similarity">
    <text evidence="7 15">In the N-terminal section; belongs to the PRA-CH family.</text>
</comment>
<dbReference type="EMBL" id="QWLA01000010">
    <property type="protein sequence ID" value="RIH88433.1"/>
    <property type="molecule type" value="Genomic_DNA"/>
</dbReference>
<dbReference type="Gene3D" id="3.10.20.810">
    <property type="entry name" value="Phosphoribosyl-AMP cyclohydrolase"/>
    <property type="match status" value="1"/>
</dbReference>
<keyword evidence="10 15" id="KW-0547">Nucleotide-binding</keyword>
<evidence type="ECO:0000256" key="10">
    <source>
        <dbReference type="ARBA" id="ARBA00022741"/>
    </source>
</evidence>
<dbReference type="InterPro" id="IPR021130">
    <property type="entry name" value="PRib-ATP_PPHydrolase-like"/>
</dbReference>
<comment type="catalytic activity">
    <reaction evidence="1 15">
        <text>1-(5-phospho-beta-D-ribosyl)-5'-AMP + H2O = 1-(5-phospho-beta-D-ribosyl)-5-[(5-phospho-beta-D-ribosylamino)methylideneamino]imidazole-4-carboxamide</text>
        <dbReference type="Rhea" id="RHEA:20049"/>
        <dbReference type="ChEBI" id="CHEBI:15377"/>
        <dbReference type="ChEBI" id="CHEBI:58435"/>
        <dbReference type="ChEBI" id="CHEBI:59457"/>
        <dbReference type="EC" id="3.5.4.19"/>
    </reaction>
</comment>
<keyword evidence="18" id="KW-1185">Reference proteome</keyword>
<organism evidence="17 18">
    <name type="scientific">Calidithermus roseus</name>
    <dbReference type="NCBI Taxonomy" id="1644118"/>
    <lineage>
        <taxon>Bacteria</taxon>
        <taxon>Thermotogati</taxon>
        <taxon>Deinococcota</taxon>
        <taxon>Deinococci</taxon>
        <taxon>Thermales</taxon>
        <taxon>Thermaceae</taxon>
        <taxon>Calidithermus</taxon>
    </lineage>
</organism>
<evidence type="ECO:0000256" key="14">
    <source>
        <dbReference type="ARBA" id="ARBA00023268"/>
    </source>
</evidence>
<name>A0A399EXI4_9DEIN</name>
<dbReference type="GO" id="GO:0004635">
    <property type="term" value="F:phosphoribosyl-AMP cyclohydrolase activity"/>
    <property type="evidence" value="ECO:0007669"/>
    <property type="project" value="UniProtKB-UniRule"/>
</dbReference>
<evidence type="ECO:0000259" key="16">
    <source>
        <dbReference type="Pfam" id="PF01502"/>
    </source>
</evidence>
<evidence type="ECO:0000313" key="17">
    <source>
        <dbReference type="EMBL" id="RIH88433.1"/>
    </source>
</evidence>
<feature type="region of interest" description="Phosphoribosyl-ATP pyrophosphohydrolase" evidence="15">
    <location>
        <begin position="117"/>
        <end position="218"/>
    </location>
</feature>
<feature type="domain" description="Phosphoribosyl-AMP cyclohydrolase" evidence="16">
    <location>
        <begin position="29"/>
        <end position="101"/>
    </location>
</feature>
<dbReference type="NCBIfam" id="TIGR03188">
    <property type="entry name" value="histidine_hisI"/>
    <property type="match status" value="1"/>
</dbReference>
<evidence type="ECO:0000256" key="13">
    <source>
        <dbReference type="ARBA" id="ARBA00023102"/>
    </source>
</evidence>
<dbReference type="HAMAP" id="MF_01019">
    <property type="entry name" value="HisIE"/>
    <property type="match status" value="1"/>
</dbReference>
<dbReference type="EC" id="3.6.1.31" evidence="15"/>
<dbReference type="RefSeq" id="WP_119276179.1">
    <property type="nucleotide sequence ID" value="NZ_QWLA01000010.1"/>
</dbReference>
<evidence type="ECO:0000256" key="9">
    <source>
        <dbReference type="ARBA" id="ARBA00022605"/>
    </source>
</evidence>
<keyword evidence="11 15" id="KW-0378">Hydrolase</keyword>
<dbReference type="Pfam" id="PF01503">
    <property type="entry name" value="PRA-PH"/>
    <property type="match status" value="1"/>
</dbReference>
<dbReference type="GO" id="GO:0000105">
    <property type="term" value="P:L-histidine biosynthetic process"/>
    <property type="evidence" value="ECO:0007669"/>
    <property type="project" value="UniProtKB-UniRule"/>
</dbReference>
<comment type="caution">
    <text evidence="17">The sequence shown here is derived from an EMBL/GenBank/DDBJ whole genome shotgun (WGS) entry which is preliminary data.</text>
</comment>
<dbReference type="HAMAP" id="MF_01020">
    <property type="entry name" value="HisE"/>
    <property type="match status" value="1"/>
</dbReference>
<comment type="pathway">
    <text evidence="4 15">Amino-acid biosynthesis; L-histidine biosynthesis; L-histidine from 5-phospho-alpha-D-ribose 1-diphosphate: step 3/9.</text>
</comment>
<dbReference type="Proteomes" id="UP000265341">
    <property type="component" value="Unassembled WGS sequence"/>
</dbReference>
<dbReference type="AlphaFoldDB" id="A0A399EXI4"/>
<keyword evidence="13 15" id="KW-0368">Histidine biosynthesis</keyword>
<dbReference type="GO" id="GO:0005524">
    <property type="term" value="F:ATP binding"/>
    <property type="evidence" value="ECO:0007669"/>
    <property type="project" value="UniProtKB-KW"/>
</dbReference>
<evidence type="ECO:0000256" key="4">
    <source>
        <dbReference type="ARBA" id="ARBA00005169"/>
    </source>
</evidence>
<protein>
    <recommendedName>
        <fullName evidence="15">Histidine biosynthesis bifunctional protein HisIE</fullName>
    </recommendedName>
    <domain>
        <recommendedName>
            <fullName evidence="15">Phosphoribosyl-AMP cyclohydrolase</fullName>
            <shortName evidence="15">PRA-CH</shortName>
            <ecNumber evidence="15">3.5.4.19</ecNumber>
        </recommendedName>
    </domain>
    <domain>
        <recommendedName>
            <fullName evidence="15">Phosphoribosyl-ATP pyrophosphatase</fullName>
            <shortName evidence="15">PRA-PH</shortName>
            <ecNumber evidence="15">3.6.1.31</ecNumber>
        </recommendedName>
    </domain>
</protein>
<dbReference type="SUPFAM" id="SSF141734">
    <property type="entry name" value="HisI-like"/>
    <property type="match status" value="1"/>
</dbReference>
<dbReference type="InterPro" id="IPR023019">
    <property type="entry name" value="His_synth_HisIE"/>
</dbReference>
<evidence type="ECO:0000313" key="18">
    <source>
        <dbReference type="Proteomes" id="UP000265341"/>
    </source>
</evidence>
<dbReference type="SUPFAM" id="SSF101386">
    <property type="entry name" value="all-alpha NTP pyrophosphatases"/>
    <property type="match status" value="1"/>
</dbReference>
<feature type="region of interest" description="Phosphoribosyl-AMP cyclohydrolase" evidence="15">
    <location>
        <begin position="1"/>
        <end position="116"/>
    </location>
</feature>
<comment type="catalytic activity">
    <reaction evidence="2 15">
        <text>1-(5-phospho-beta-D-ribosyl)-ATP + H2O = 1-(5-phospho-beta-D-ribosyl)-5'-AMP + diphosphate + H(+)</text>
        <dbReference type="Rhea" id="RHEA:22828"/>
        <dbReference type="ChEBI" id="CHEBI:15377"/>
        <dbReference type="ChEBI" id="CHEBI:15378"/>
        <dbReference type="ChEBI" id="CHEBI:33019"/>
        <dbReference type="ChEBI" id="CHEBI:59457"/>
        <dbReference type="ChEBI" id="CHEBI:73183"/>
        <dbReference type="EC" id="3.6.1.31"/>
    </reaction>
</comment>
<dbReference type="Pfam" id="PF01502">
    <property type="entry name" value="PRA-CH"/>
    <property type="match status" value="1"/>
</dbReference>
<evidence type="ECO:0000256" key="12">
    <source>
        <dbReference type="ARBA" id="ARBA00022840"/>
    </source>
</evidence>
<sequence>MNLDAVQFDEKGLVPVIVQDAHSGKVLTLAYANREALTQTLLTGYSTFYSRSRGELWVKGATSGNRQKVLEVVLDCDQDAVLYRVEPQGPACHTGAESCFHNPLSEAAGHPPLGEVLERVYRTIQQRLRDLPEGSYVARMHQEGLDRVLKKIGEEAGEVILAAKNADGEELSWEAADLLFHLLFTLAELGLSPDDLARVLWQRNARDAAAGSGRVPPV</sequence>
<dbReference type="GO" id="GO:0004636">
    <property type="term" value="F:phosphoribosyl-ATP diphosphatase activity"/>
    <property type="evidence" value="ECO:0007669"/>
    <property type="project" value="UniProtKB-UniRule"/>
</dbReference>
<dbReference type="InterPro" id="IPR026660">
    <property type="entry name" value="PRA-CH"/>
</dbReference>
<evidence type="ECO:0000256" key="11">
    <source>
        <dbReference type="ARBA" id="ARBA00022801"/>
    </source>
</evidence>
<evidence type="ECO:0000256" key="5">
    <source>
        <dbReference type="ARBA" id="ARBA00005204"/>
    </source>
</evidence>
<evidence type="ECO:0000256" key="3">
    <source>
        <dbReference type="ARBA" id="ARBA00004496"/>
    </source>
</evidence>
<accession>A0A399EXI4</accession>
<dbReference type="InterPro" id="IPR008179">
    <property type="entry name" value="HisE"/>
</dbReference>
<dbReference type="NCBIfam" id="NF000768">
    <property type="entry name" value="PRK00051.1"/>
    <property type="match status" value="1"/>
</dbReference>
<dbReference type="PANTHER" id="PTHR42945:SF1">
    <property type="entry name" value="HISTIDINE BIOSYNTHESIS BIFUNCTIONAL PROTEIN HIS7"/>
    <property type="match status" value="1"/>
</dbReference>
<dbReference type="Gene3D" id="1.10.287.1080">
    <property type="entry name" value="MazG-like"/>
    <property type="match status" value="1"/>
</dbReference>
<evidence type="ECO:0000256" key="15">
    <source>
        <dbReference type="HAMAP-Rule" id="MF_01019"/>
    </source>
</evidence>
<dbReference type="EC" id="3.5.4.19" evidence="15"/>
<keyword evidence="8 15" id="KW-0963">Cytoplasm</keyword>
<dbReference type="FunFam" id="3.10.20.810:FF:000001">
    <property type="entry name" value="Histidine biosynthesis bifunctional protein HisIE"/>
    <property type="match status" value="1"/>
</dbReference>
<keyword evidence="12 15" id="KW-0067">ATP-binding</keyword>
<dbReference type="InterPro" id="IPR038019">
    <property type="entry name" value="PRib_AMP_CycHydrolase_sf"/>
</dbReference>
<dbReference type="UniPathway" id="UPA00031">
    <property type="reaction ID" value="UER00007"/>
</dbReference>
<dbReference type="InterPro" id="IPR002496">
    <property type="entry name" value="PRib_AMP_CycHydrolase_dom"/>
</dbReference>
<keyword evidence="9 15" id="KW-0028">Amino-acid biosynthesis</keyword>
<dbReference type="NCBIfam" id="NF002747">
    <property type="entry name" value="PRK02759.1"/>
    <property type="match status" value="1"/>
</dbReference>
<dbReference type="HAMAP" id="MF_01021">
    <property type="entry name" value="HisI"/>
    <property type="match status" value="1"/>
</dbReference>
<keyword evidence="14 15" id="KW-0511">Multifunctional enzyme</keyword>
<dbReference type="CDD" id="cd11534">
    <property type="entry name" value="NTP-PPase_HisIE_like"/>
    <property type="match status" value="1"/>
</dbReference>